<reference evidence="1" key="1">
    <citation type="submission" date="2022-05" db="EMBL/GenBank/DDBJ databases">
        <title>Schlegelella sp. nov., isolated from mangrove soil.</title>
        <authorList>
            <person name="Liu Y."/>
            <person name="Ge X."/>
            <person name="Liu W."/>
        </authorList>
    </citation>
    <scope>NUCLEOTIDE SEQUENCE</scope>
    <source>
        <strain evidence="1">S2-27</strain>
    </source>
</reference>
<name>A0ABT0YKE0_9BURK</name>
<proteinExistence type="predicted"/>
<evidence type="ECO:0000313" key="1">
    <source>
        <dbReference type="EMBL" id="MCM5678829.1"/>
    </source>
</evidence>
<dbReference type="Proteomes" id="UP001165541">
    <property type="component" value="Unassembled WGS sequence"/>
</dbReference>
<keyword evidence="2" id="KW-1185">Reference proteome</keyword>
<protein>
    <submittedName>
        <fullName evidence="1">Uncharacterized protein</fullName>
    </submittedName>
</protein>
<organism evidence="1 2">
    <name type="scientific">Caldimonas mangrovi</name>
    <dbReference type="NCBI Taxonomy" id="2944811"/>
    <lineage>
        <taxon>Bacteria</taxon>
        <taxon>Pseudomonadati</taxon>
        <taxon>Pseudomonadota</taxon>
        <taxon>Betaproteobacteria</taxon>
        <taxon>Burkholderiales</taxon>
        <taxon>Sphaerotilaceae</taxon>
        <taxon>Caldimonas</taxon>
    </lineage>
</organism>
<dbReference type="EMBL" id="JAMKFE010000002">
    <property type="protein sequence ID" value="MCM5678829.1"/>
    <property type="molecule type" value="Genomic_DNA"/>
</dbReference>
<gene>
    <name evidence="1" type="ORF">M8A51_04700</name>
</gene>
<dbReference type="RefSeq" id="WP_251776959.1">
    <property type="nucleotide sequence ID" value="NZ_JAMKFE010000002.1"/>
</dbReference>
<accession>A0ABT0YKE0</accession>
<evidence type="ECO:0000313" key="2">
    <source>
        <dbReference type="Proteomes" id="UP001165541"/>
    </source>
</evidence>
<sequence length="144" mass="15322">MAYLNAHATPALGVSSVKPLCPADSNEQAFVPAHGSFCARGHAIAVTMRPDQAHSHGRFEAQLWQRLAEGGERLVATELLAAPATRWNRAPAPFRAVLRPGRIHRVAPAAAPPEIGGSACRVVIVRMDLPEAHGFSRVIEVAPA</sequence>
<comment type="caution">
    <text evidence="1">The sequence shown here is derived from an EMBL/GenBank/DDBJ whole genome shotgun (WGS) entry which is preliminary data.</text>
</comment>